<organism evidence="5 6">
    <name type="scientific">Paenibacillus rhizolycopersici</name>
    <dbReference type="NCBI Taxonomy" id="2780073"/>
    <lineage>
        <taxon>Bacteria</taxon>
        <taxon>Bacillati</taxon>
        <taxon>Bacillota</taxon>
        <taxon>Bacilli</taxon>
        <taxon>Bacillales</taxon>
        <taxon>Paenibacillaceae</taxon>
        <taxon>Paenibacillus</taxon>
    </lineage>
</organism>
<reference evidence="5 6" key="1">
    <citation type="submission" date="2021-01" db="EMBL/GenBank/DDBJ databases">
        <title>Paenibacillus sp.nov. isolated from the rhizosphere soil of tomato plant.</title>
        <authorList>
            <person name="Thin K.K."/>
            <person name="Zhang X."/>
            <person name="He S."/>
        </authorList>
    </citation>
    <scope>NUCLEOTIDE SEQUENCE [LARGE SCALE GENOMIC DNA]</scope>
    <source>
        <strain evidence="5 6">DXFW5</strain>
    </source>
</reference>
<sequence length="356" mass="38253">MMDLFKKKWFWGAVVGLAVVALVITNMVGLNRAAEVKTAEVTMGKIVEQIFTNGKLEPGQTTAVYAPASGVVGALKVKQGDTVKKGQILLTLSMEQVKDQLEKEQINLQLTEAERLAAKKQHFESFKQAFTENPDQEPKELDLTAYDLRIRSSQLTIESLEKQLANQQVLAPADGVVTSLTANAGQMLAEGGEIAKIADVSSLKVTAYLNELDAGKAAQGMKTVVTGEAFTDSYDGTISYLAPTAGLSDPTSKDTSVEMKVSLDQASPELRPGYNVTVEMEIPDKERLLAPIDAVQYDGEQAYVFKVQDGVAVKALVTTGKEGEEQIELLTGVTAGDLVVVEGGDKLQDGAKVKVR</sequence>
<evidence type="ECO:0000256" key="2">
    <source>
        <dbReference type="SAM" id="Coils"/>
    </source>
</evidence>
<gene>
    <name evidence="5" type="ORF">IM700_018035</name>
</gene>
<dbReference type="Gene3D" id="2.40.50.100">
    <property type="match status" value="2"/>
</dbReference>
<protein>
    <submittedName>
        <fullName evidence="5">Efflux RND transporter periplasmic adaptor subunit</fullName>
    </submittedName>
</protein>
<feature type="domain" description="YknX-like C-terminal permuted SH3-like" evidence="4">
    <location>
        <begin position="291"/>
        <end position="355"/>
    </location>
</feature>
<evidence type="ECO:0000313" key="5">
    <source>
        <dbReference type="EMBL" id="MBM6997563.1"/>
    </source>
</evidence>
<dbReference type="Pfam" id="PF25989">
    <property type="entry name" value="YknX_C"/>
    <property type="match status" value="1"/>
</dbReference>
<evidence type="ECO:0000259" key="4">
    <source>
        <dbReference type="Pfam" id="PF25989"/>
    </source>
</evidence>
<dbReference type="SUPFAM" id="SSF111369">
    <property type="entry name" value="HlyD-like secretion proteins"/>
    <property type="match status" value="1"/>
</dbReference>
<comment type="caution">
    <text evidence="5">The sequence shown here is derived from an EMBL/GenBank/DDBJ whole genome shotgun (WGS) entry which is preliminary data.</text>
</comment>
<dbReference type="Gene3D" id="2.40.420.20">
    <property type="match status" value="1"/>
</dbReference>
<accession>A0ABS2H9P7</accession>
<dbReference type="EMBL" id="JADCNN020000020">
    <property type="protein sequence ID" value="MBM6997563.1"/>
    <property type="molecule type" value="Genomic_DNA"/>
</dbReference>
<name>A0ABS2H9P7_9BACL</name>
<feature type="coiled-coil region" evidence="2">
    <location>
        <begin position="94"/>
        <end position="121"/>
    </location>
</feature>
<dbReference type="InterPro" id="IPR006143">
    <property type="entry name" value="RND_pump_MFP"/>
</dbReference>
<comment type="similarity">
    <text evidence="1">Belongs to the membrane fusion protein (MFP) (TC 8.A.1) family.</text>
</comment>
<proteinExistence type="inferred from homology"/>
<evidence type="ECO:0000313" key="6">
    <source>
        <dbReference type="Proteomes" id="UP001516620"/>
    </source>
</evidence>
<dbReference type="PANTHER" id="PTHR30469:SF15">
    <property type="entry name" value="HLYD FAMILY OF SECRETION PROTEINS"/>
    <property type="match status" value="1"/>
</dbReference>
<keyword evidence="2" id="KW-0175">Coiled coil</keyword>
<dbReference type="NCBIfam" id="TIGR01730">
    <property type="entry name" value="RND_mfp"/>
    <property type="match status" value="1"/>
</dbReference>
<keyword evidence="6" id="KW-1185">Reference proteome</keyword>
<dbReference type="Proteomes" id="UP001516620">
    <property type="component" value="Unassembled WGS sequence"/>
</dbReference>
<dbReference type="InterPro" id="IPR058647">
    <property type="entry name" value="BSH_CzcB-like"/>
</dbReference>
<dbReference type="Gene3D" id="2.40.30.170">
    <property type="match status" value="1"/>
</dbReference>
<dbReference type="PANTHER" id="PTHR30469">
    <property type="entry name" value="MULTIDRUG RESISTANCE PROTEIN MDTA"/>
    <property type="match status" value="1"/>
</dbReference>
<evidence type="ECO:0000256" key="1">
    <source>
        <dbReference type="ARBA" id="ARBA00009477"/>
    </source>
</evidence>
<feature type="domain" description="CzcB-like barrel-sandwich hybrid" evidence="3">
    <location>
        <begin position="61"/>
        <end position="199"/>
    </location>
</feature>
<dbReference type="InterPro" id="IPR058637">
    <property type="entry name" value="YknX-like_C"/>
</dbReference>
<dbReference type="Pfam" id="PF25973">
    <property type="entry name" value="BSH_CzcB"/>
    <property type="match status" value="1"/>
</dbReference>
<evidence type="ECO:0000259" key="3">
    <source>
        <dbReference type="Pfam" id="PF25973"/>
    </source>
</evidence>